<sequence length="87" mass="8860">MMVAEQLRLSATATQGCKFSSPRSATGDATADAPGNCPAQDGARTKTATASAPDGSARWLQALPTLPLQPESAQGFPNELDKSGQGV</sequence>
<proteinExistence type="predicted"/>
<name>A0ABN8Y2T4_RANTA</name>
<dbReference type="EMBL" id="OX459947">
    <property type="protein sequence ID" value="CAI9154872.1"/>
    <property type="molecule type" value="Genomic_DNA"/>
</dbReference>
<evidence type="ECO:0000313" key="3">
    <source>
        <dbReference type="Proteomes" id="UP001176941"/>
    </source>
</evidence>
<dbReference type="Proteomes" id="UP001176941">
    <property type="component" value="Chromosome 11"/>
</dbReference>
<feature type="region of interest" description="Disordered" evidence="1">
    <location>
        <begin position="1"/>
        <end position="87"/>
    </location>
</feature>
<organism evidence="2 3">
    <name type="scientific">Rangifer tarandus platyrhynchus</name>
    <name type="common">Svalbard reindeer</name>
    <dbReference type="NCBI Taxonomy" id="3082113"/>
    <lineage>
        <taxon>Eukaryota</taxon>
        <taxon>Metazoa</taxon>
        <taxon>Chordata</taxon>
        <taxon>Craniata</taxon>
        <taxon>Vertebrata</taxon>
        <taxon>Euteleostomi</taxon>
        <taxon>Mammalia</taxon>
        <taxon>Eutheria</taxon>
        <taxon>Laurasiatheria</taxon>
        <taxon>Artiodactyla</taxon>
        <taxon>Ruminantia</taxon>
        <taxon>Pecora</taxon>
        <taxon>Cervidae</taxon>
        <taxon>Odocoileinae</taxon>
        <taxon>Rangifer</taxon>
    </lineage>
</organism>
<gene>
    <name evidence="2" type="ORF">MRATA1EN1_LOCUS3834</name>
</gene>
<accession>A0ABN8Y2T4</accession>
<protein>
    <submittedName>
        <fullName evidence="2">Uncharacterized protein</fullName>
    </submittedName>
</protein>
<evidence type="ECO:0000256" key="1">
    <source>
        <dbReference type="SAM" id="MobiDB-lite"/>
    </source>
</evidence>
<reference evidence="2" key="1">
    <citation type="submission" date="2023-04" db="EMBL/GenBank/DDBJ databases">
        <authorList>
            <consortium name="ELIXIR-Norway"/>
        </authorList>
    </citation>
    <scope>NUCLEOTIDE SEQUENCE [LARGE SCALE GENOMIC DNA]</scope>
</reference>
<evidence type="ECO:0000313" key="2">
    <source>
        <dbReference type="EMBL" id="CAI9154872.1"/>
    </source>
</evidence>
<feature type="compositionally biased region" description="Polar residues" evidence="1">
    <location>
        <begin position="9"/>
        <end position="24"/>
    </location>
</feature>
<keyword evidence="3" id="KW-1185">Reference proteome</keyword>